<accession>D5UG33</accession>
<dbReference type="AlphaFoldDB" id="D5UG33"/>
<name>D5UG33_CELFN</name>
<reference evidence="1 2" key="1">
    <citation type="journal article" date="2010" name="Stand. Genomic Sci.">
        <title>Complete genome sequence of Cellulomonas flavigena type strain (134).</title>
        <authorList>
            <person name="Abt B."/>
            <person name="Foster B."/>
            <person name="Lapidus A."/>
            <person name="Clum A."/>
            <person name="Sun H."/>
            <person name="Pukall R."/>
            <person name="Lucas S."/>
            <person name="Glavina Del Rio T."/>
            <person name="Nolan M."/>
            <person name="Tice H."/>
            <person name="Cheng J.F."/>
            <person name="Pitluck S."/>
            <person name="Liolios K."/>
            <person name="Ivanova N."/>
            <person name="Mavromatis K."/>
            <person name="Ovchinnikova G."/>
            <person name="Pati A."/>
            <person name="Goodwin L."/>
            <person name="Chen A."/>
            <person name="Palaniappan K."/>
            <person name="Land M."/>
            <person name="Hauser L."/>
            <person name="Chang Y.J."/>
            <person name="Jeffries C.D."/>
            <person name="Rohde M."/>
            <person name="Goker M."/>
            <person name="Woyke T."/>
            <person name="Bristow J."/>
            <person name="Eisen J.A."/>
            <person name="Markowitz V."/>
            <person name="Hugenholtz P."/>
            <person name="Kyrpides N.C."/>
            <person name="Klenk H.P."/>
        </authorList>
    </citation>
    <scope>NUCLEOTIDE SEQUENCE [LARGE SCALE GENOMIC DNA]</scope>
    <source>
        <strain evidence="2">ATCC 482 / DSM 20109 / BCRC 11376 / JCM 18109 / NBRC 3775 / NCIMB 8073 / NRS 134</strain>
    </source>
</reference>
<evidence type="ECO:0000313" key="1">
    <source>
        <dbReference type="EMBL" id="ADG75056.1"/>
    </source>
</evidence>
<evidence type="ECO:0000313" key="2">
    <source>
        <dbReference type="Proteomes" id="UP000000849"/>
    </source>
</evidence>
<dbReference type="Proteomes" id="UP000000849">
    <property type="component" value="Chromosome"/>
</dbReference>
<proteinExistence type="predicted"/>
<sequence length="169" mass="18228">MALFSRRPRLPDHLRRALDLRGDAVLAAAPLDDGRWAVTTRRALHVVGDHGVARTPWADVDRGSLDAATRTLTVHWVSGARSALVVATEDAWDLVQSFRERVQQSVVHVEHVAVPGGRGSVRVALRRDEDGGLFTQVIGDGTVDLTVPAVVRAVAEAEQHVRAEAGLAT</sequence>
<dbReference type="RefSeq" id="WP_013117390.1">
    <property type="nucleotide sequence ID" value="NC_014151.1"/>
</dbReference>
<organism evidence="1 2">
    <name type="scientific">Cellulomonas flavigena (strain ATCC 482 / DSM 20109 / BCRC 11376 / JCM 18109 / NBRC 3775 / NCIMB 8073 / NRS 134)</name>
    <dbReference type="NCBI Taxonomy" id="446466"/>
    <lineage>
        <taxon>Bacteria</taxon>
        <taxon>Bacillati</taxon>
        <taxon>Actinomycetota</taxon>
        <taxon>Actinomycetes</taxon>
        <taxon>Micrococcales</taxon>
        <taxon>Cellulomonadaceae</taxon>
        <taxon>Cellulomonas</taxon>
    </lineage>
</organism>
<dbReference type="KEGG" id="cfl:Cfla_2163"/>
<gene>
    <name evidence="1" type="ordered locus">Cfla_2163</name>
</gene>
<dbReference type="EMBL" id="CP001964">
    <property type="protein sequence ID" value="ADG75056.1"/>
    <property type="molecule type" value="Genomic_DNA"/>
</dbReference>
<dbReference type="STRING" id="446466.Cfla_2163"/>
<keyword evidence="2" id="KW-1185">Reference proteome</keyword>
<protein>
    <submittedName>
        <fullName evidence="1">Uncharacterized protein</fullName>
    </submittedName>
</protein>
<dbReference type="HOGENOM" id="CLU_132032_0_0_11"/>
<dbReference type="eggNOG" id="ENOG5032V3S">
    <property type="taxonomic scope" value="Bacteria"/>
</dbReference>